<keyword evidence="3" id="KW-1185">Reference proteome</keyword>
<dbReference type="Proteomes" id="UP000031449">
    <property type="component" value="Plasmid unnamed"/>
</dbReference>
<keyword evidence="1" id="KW-0175">Coiled coil</keyword>
<name>A0A0B5ATF3_9BACL</name>
<feature type="coiled-coil region" evidence="1">
    <location>
        <begin position="128"/>
        <end position="165"/>
    </location>
</feature>
<gene>
    <name evidence="2" type="ORF">JMA_40480</name>
</gene>
<evidence type="ECO:0000256" key="1">
    <source>
        <dbReference type="SAM" id="Coils"/>
    </source>
</evidence>
<dbReference type="BioCyc" id="JESP1508404:G14D9-13332-MONOMER"/>
<dbReference type="EMBL" id="CP009417">
    <property type="protein sequence ID" value="AJD93366.1"/>
    <property type="molecule type" value="Genomic_DNA"/>
</dbReference>
<reference evidence="2 3" key="1">
    <citation type="submission" date="2014-08" db="EMBL/GenBank/DDBJ databases">
        <title>Complete genome of a marine bacteria Jeotgalibacillus malaysiensis.</title>
        <authorList>
            <person name="Yaakop A.S."/>
            <person name="Chan K.-G."/>
            <person name="Goh K.M."/>
        </authorList>
    </citation>
    <scope>NUCLEOTIDE SEQUENCE [LARGE SCALE GENOMIC DNA]</scope>
    <source>
        <strain evidence="2 3">D5</strain>
        <plasmid evidence="3">Plasmid</plasmid>
    </source>
</reference>
<dbReference type="AlphaFoldDB" id="A0A0B5ATF3"/>
<sequence length="284" mass="33772">MKTVEQTKEMLINLESKLKQESQNLERGFQEKDFEKVNRAAKELDLYARRGFELGMDDDSKRMNQRVREEFFELMMNEFDDAGIEVSMPKHERNGEAIYFKIQGENVGVLYGEFDEVRGELLSNQNPATAVMNKLEDYKEKLKHERREQDKYKKKVLELQALKENLSLIHTDEYKDYRVGSKSNLFFVWSPYAKYTVVHKGKFIGKLVNRYNRKQLEKILLRDKTKGRFDDYIERSQELVDVQEPLIACYEKSYRTLSESQEEFTKRLTALLQILKTYNIPVKE</sequence>
<dbReference type="KEGG" id="jeo:JMA_40480"/>
<feature type="coiled-coil region" evidence="1">
    <location>
        <begin position="4"/>
        <end position="31"/>
    </location>
</feature>
<proteinExistence type="predicted"/>
<dbReference type="HOGENOM" id="CLU_979264_0_0_9"/>
<protein>
    <submittedName>
        <fullName evidence="2">Uncharacterized protein</fullName>
    </submittedName>
</protein>
<geneLocation type="plasmid" evidence="3"/>
<keyword evidence="2" id="KW-0614">Plasmid</keyword>
<organism evidence="2 3">
    <name type="scientific">Jeotgalibacillus malaysiensis</name>
    <dbReference type="NCBI Taxonomy" id="1508404"/>
    <lineage>
        <taxon>Bacteria</taxon>
        <taxon>Bacillati</taxon>
        <taxon>Bacillota</taxon>
        <taxon>Bacilli</taxon>
        <taxon>Bacillales</taxon>
        <taxon>Caryophanaceae</taxon>
        <taxon>Jeotgalibacillus</taxon>
    </lineage>
</organism>
<evidence type="ECO:0000313" key="2">
    <source>
        <dbReference type="EMBL" id="AJD93366.1"/>
    </source>
</evidence>
<accession>A0A0B5ATF3</accession>
<evidence type="ECO:0000313" key="3">
    <source>
        <dbReference type="Proteomes" id="UP000031449"/>
    </source>
</evidence>